<name>A0A840UYQ1_9BACT</name>
<keyword evidence="2" id="KW-1185">Reference proteome</keyword>
<evidence type="ECO:0008006" key="3">
    <source>
        <dbReference type="Google" id="ProtNLM"/>
    </source>
</evidence>
<reference evidence="1 2" key="1">
    <citation type="submission" date="2020-08" db="EMBL/GenBank/DDBJ databases">
        <title>Genomic Encyclopedia of Type Strains, Phase IV (KMG-IV): sequencing the most valuable type-strain genomes for metagenomic binning, comparative biology and taxonomic classification.</title>
        <authorList>
            <person name="Goeker M."/>
        </authorList>
    </citation>
    <scope>NUCLEOTIDE SEQUENCE [LARGE SCALE GENOMIC DNA]</scope>
    <source>
        <strain evidence="1 2">DSM 28570</strain>
    </source>
</reference>
<sequence>MAKNDSNDTAPSGPAVSEENLLKLSKEVAVKFIEVGRITPASFPEDFKRIHAAIRAGIEKDKA</sequence>
<gene>
    <name evidence="1" type="ORF">HNQ81_000337</name>
</gene>
<evidence type="ECO:0000313" key="1">
    <source>
        <dbReference type="EMBL" id="MBB5346630.1"/>
    </source>
</evidence>
<dbReference type="Proteomes" id="UP000539642">
    <property type="component" value="Unassembled WGS sequence"/>
</dbReference>
<comment type="caution">
    <text evidence="1">The sequence shown here is derived from an EMBL/GenBank/DDBJ whole genome shotgun (WGS) entry which is preliminary data.</text>
</comment>
<protein>
    <recommendedName>
        <fullName evidence="3">Conjugal transfer protein TraB</fullName>
    </recommendedName>
</protein>
<accession>A0A840UYQ1</accession>
<dbReference type="EMBL" id="JACHEO010000001">
    <property type="protein sequence ID" value="MBB5346630.1"/>
    <property type="molecule type" value="Genomic_DNA"/>
</dbReference>
<dbReference type="AlphaFoldDB" id="A0A840UYQ1"/>
<dbReference type="RefSeq" id="WP_183347631.1">
    <property type="nucleotide sequence ID" value="NZ_JACHEO010000001.1"/>
</dbReference>
<organism evidence="1 2">
    <name type="scientific">Desulfoprunum benzoelyticum</name>
    <dbReference type="NCBI Taxonomy" id="1506996"/>
    <lineage>
        <taxon>Bacteria</taxon>
        <taxon>Pseudomonadati</taxon>
        <taxon>Thermodesulfobacteriota</taxon>
        <taxon>Desulfobulbia</taxon>
        <taxon>Desulfobulbales</taxon>
        <taxon>Desulfobulbaceae</taxon>
        <taxon>Desulfoprunum</taxon>
    </lineage>
</organism>
<evidence type="ECO:0000313" key="2">
    <source>
        <dbReference type="Proteomes" id="UP000539642"/>
    </source>
</evidence>
<proteinExistence type="predicted"/>